<sequence length="230" mass="26735">MTTKQQIKELVQPLLKRNADLVLVGHQRVWLRDVGSVGRMIRIDRTSRAHCCIVDWRIPMFFMPEAYSWECLGRCHDRLFRSESSGGGQGWYWSDPTMAADFVTRVEADVMPLLRPLDTVRKRLDFVRTRPQFQGYLHPDWHLIAAIAAGDLDAARTIWAKMGEFYRPGRIMDEPYRQLEYDRLCLIDEPLMADDREGLAALLHRWEAEAIVGSPLEPHWVAERFPLEDG</sequence>
<dbReference type="RefSeq" id="WP_143103683.1">
    <property type="nucleotide sequence ID" value="NZ_FOPM01000004.1"/>
</dbReference>
<gene>
    <name evidence="1" type="ORF">SAMN05192565_10477</name>
</gene>
<evidence type="ECO:0000313" key="2">
    <source>
        <dbReference type="Proteomes" id="UP000199229"/>
    </source>
</evidence>
<dbReference type="STRING" id="582675.SAMN05192565_10477"/>
<reference evidence="2" key="1">
    <citation type="submission" date="2016-10" db="EMBL/GenBank/DDBJ databases">
        <authorList>
            <person name="Varghese N."/>
            <person name="Submissions S."/>
        </authorList>
    </citation>
    <scope>NUCLEOTIDE SEQUENCE [LARGE SCALE GENOMIC DNA]</scope>
    <source>
        <strain evidence="2">Gh-105</strain>
    </source>
</reference>
<protein>
    <submittedName>
        <fullName evidence="1">Uncharacterized protein</fullName>
    </submittedName>
</protein>
<keyword evidence="2" id="KW-1185">Reference proteome</keyword>
<proteinExistence type="predicted"/>
<name>A0A1I2SCP2_9HYPH</name>
<dbReference type="OrthoDB" id="8146150at2"/>
<evidence type="ECO:0000313" key="1">
    <source>
        <dbReference type="EMBL" id="SFG48707.1"/>
    </source>
</evidence>
<dbReference type="AlphaFoldDB" id="A0A1I2SCP2"/>
<accession>A0A1I2SCP2</accession>
<dbReference type="Proteomes" id="UP000199229">
    <property type="component" value="Unassembled WGS sequence"/>
</dbReference>
<dbReference type="EMBL" id="FOPM01000004">
    <property type="protein sequence ID" value="SFG48707.1"/>
    <property type="molecule type" value="Genomic_DNA"/>
</dbReference>
<organism evidence="1 2">
    <name type="scientific">Methylobacterium gossipiicola</name>
    <dbReference type="NCBI Taxonomy" id="582675"/>
    <lineage>
        <taxon>Bacteria</taxon>
        <taxon>Pseudomonadati</taxon>
        <taxon>Pseudomonadota</taxon>
        <taxon>Alphaproteobacteria</taxon>
        <taxon>Hyphomicrobiales</taxon>
        <taxon>Methylobacteriaceae</taxon>
        <taxon>Methylobacterium</taxon>
    </lineage>
</organism>